<dbReference type="AlphaFoldDB" id="A0A6A5WVR8"/>
<feature type="compositionally biased region" description="Basic residues" evidence="1">
    <location>
        <begin position="40"/>
        <end position="50"/>
    </location>
</feature>
<reference evidence="2" key="1">
    <citation type="journal article" date="2020" name="Stud. Mycol.">
        <title>101 Dothideomycetes genomes: a test case for predicting lifestyles and emergence of pathogens.</title>
        <authorList>
            <person name="Haridas S."/>
            <person name="Albert R."/>
            <person name="Binder M."/>
            <person name="Bloem J."/>
            <person name="Labutti K."/>
            <person name="Salamov A."/>
            <person name="Andreopoulos B."/>
            <person name="Baker S."/>
            <person name="Barry K."/>
            <person name="Bills G."/>
            <person name="Bluhm B."/>
            <person name="Cannon C."/>
            <person name="Castanera R."/>
            <person name="Culley D."/>
            <person name="Daum C."/>
            <person name="Ezra D."/>
            <person name="Gonzalez J."/>
            <person name="Henrissat B."/>
            <person name="Kuo A."/>
            <person name="Liang C."/>
            <person name="Lipzen A."/>
            <person name="Lutzoni F."/>
            <person name="Magnuson J."/>
            <person name="Mondo S."/>
            <person name="Nolan M."/>
            <person name="Ohm R."/>
            <person name="Pangilinan J."/>
            <person name="Park H.-J."/>
            <person name="Ramirez L."/>
            <person name="Alfaro M."/>
            <person name="Sun H."/>
            <person name="Tritt A."/>
            <person name="Yoshinaga Y."/>
            <person name="Zwiers L.-H."/>
            <person name="Turgeon B."/>
            <person name="Goodwin S."/>
            <person name="Spatafora J."/>
            <person name="Crous P."/>
            <person name="Grigoriev I."/>
        </authorList>
    </citation>
    <scope>NUCLEOTIDE SEQUENCE</scope>
    <source>
        <strain evidence="2">CBS 123094</strain>
    </source>
</reference>
<feature type="region of interest" description="Disordered" evidence="1">
    <location>
        <begin position="130"/>
        <end position="187"/>
    </location>
</feature>
<gene>
    <name evidence="2" type="ORF">P154DRAFT_52637</name>
</gene>
<keyword evidence="3" id="KW-1185">Reference proteome</keyword>
<accession>A0A6A5WVR8</accession>
<sequence>MPCLHVHEREKHTVERRKQRPTLCTAKSNAAIRTDCAQGSRRRKWRKTHSRPTGNGKVMTRNRSSSLRLLHPQRKQAAKSAGNSRLTSPVLVRGAALQRRLPGRRGRQPIRARRGGWLDICVRGDDAGLAVRPGSRDEQHAGNTTPGRSVGGEERPPLRIGRRHNLSDRRQFRNRRRGHEARAGGIRGREDDRGLRFHCDRRLALGVGPRHWDLDACSGIAEHEARDYRCLSVGIRRGDGDWNDDGRYGVRLAARD</sequence>
<dbReference type="Proteomes" id="UP000799779">
    <property type="component" value="Unassembled WGS sequence"/>
</dbReference>
<feature type="region of interest" description="Disordered" evidence="1">
    <location>
        <begin position="36"/>
        <end position="86"/>
    </location>
</feature>
<name>A0A6A5WVR8_9PLEO</name>
<evidence type="ECO:0000313" key="3">
    <source>
        <dbReference type="Proteomes" id="UP000799779"/>
    </source>
</evidence>
<evidence type="ECO:0000313" key="2">
    <source>
        <dbReference type="EMBL" id="KAF2004241.1"/>
    </source>
</evidence>
<proteinExistence type="predicted"/>
<evidence type="ECO:0000256" key="1">
    <source>
        <dbReference type="SAM" id="MobiDB-lite"/>
    </source>
</evidence>
<protein>
    <submittedName>
        <fullName evidence="2">Uncharacterized protein</fullName>
    </submittedName>
</protein>
<organism evidence="2 3">
    <name type="scientific">Amniculicola lignicola CBS 123094</name>
    <dbReference type="NCBI Taxonomy" id="1392246"/>
    <lineage>
        <taxon>Eukaryota</taxon>
        <taxon>Fungi</taxon>
        <taxon>Dikarya</taxon>
        <taxon>Ascomycota</taxon>
        <taxon>Pezizomycotina</taxon>
        <taxon>Dothideomycetes</taxon>
        <taxon>Pleosporomycetidae</taxon>
        <taxon>Pleosporales</taxon>
        <taxon>Amniculicolaceae</taxon>
        <taxon>Amniculicola</taxon>
    </lineage>
</organism>
<dbReference type="EMBL" id="ML977568">
    <property type="protein sequence ID" value="KAF2004241.1"/>
    <property type="molecule type" value="Genomic_DNA"/>
</dbReference>